<dbReference type="PANTHER" id="PTHR47129">
    <property type="entry name" value="QUINONE OXIDOREDUCTASE 2"/>
    <property type="match status" value="1"/>
</dbReference>
<dbReference type="InterPro" id="IPR036291">
    <property type="entry name" value="NAD(P)-bd_dom_sf"/>
</dbReference>
<dbReference type="Pfam" id="PF13460">
    <property type="entry name" value="NAD_binding_10"/>
    <property type="match status" value="1"/>
</dbReference>
<dbReference type="InterPro" id="IPR016040">
    <property type="entry name" value="NAD(P)-bd_dom"/>
</dbReference>
<dbReference type="InterPro" id="IPR052718">
    <property type="entry name" value="NmrA-type_oxidoreductase"/>
</dbReference>
<proteinExistence type="predicted"/>
<keyword evidence="3" id="KW-1185">Reference proteome</keyword>
<dbReference type="SUPFAM" id="SSF51735">
    <property type="entry name" value="NAD(P)-binding Rossmann-fold domains"/>
    <property type="match status" value="1"/>
</dbReference>
<dbReference type="RefSeq" id="WP_267844816.1">
    <property type="nucleotide sequence ID" value="NZ_JAPMXC010000001.1"/>
</dbReference>
<protein>
    <submittedName>
        <fullName evidence="2">NAD(P)H-binding protein</fullName>
    </submittedName>
</protein>
<dbReference type="EMBL" id="JAPMXC010000001">
    <property type="protein sequence ID" value="MCY0385688.1"/>
    <property type="molecule type" value="Genomic_DNA"/>
</dbReference>
<dbReference type="Gene3D" id="3.40.50.720">
    <property type="entry name" value="NAD(P)-binding Rossmann-like Domain"/>
    <property type="match status" value="1"/>
</dbReference>
<evidence type="ECO:0000259" key="1">
    <source>
        <dbReference type="Pfam" id="PF13460"/>
    </source>
</evidence>
<gene>
    <name evidence="2" type="ORF">OVY01_00215</name>
</gene>
<dbReference type="Gene3D" id="3.90.25.10">
    <property type="entry name" value="UDP-galactose 4-epimerase, domain 1"/>
    <property type="match status" value="1"/>
</dbReference>
<organism evidence="2 3">
    <name type="scientific">Robbsia betulipollinis</name>
    <dbReference type="NCBI Taxonomy" id="2981849"/>
    <lineage>
        <taxon>Bacteria</taxon>
        <taxon>Pseudomonadati</taxon>
        <taxon>Pseudomonadota</taxon>
        <taxon>Betaproteobacteria</taxon>
        <taxon>Burkholderiales</taxon>
        <taxon>Burkholderiaceae</taxon>
        <taxon>Robbsia</taxon>
    </lineage>
</organism>
<feature type="domain" description="NAD(P)-binding" evidence="1">
    <location>
        <begin position="7"/>
        <end position="183"/>
    </location>
</feature>
<dbReference type="PANTHER" id="PTHR47129:SF1">
    <property type="entry name" value="NMRA-LIKE DOMAIN-CONTAINING PROTEIN"/>
    <property type="match status" value="1"/>
</dbReference>
<comment type="caution">
    <text evidence="2">The sequence shown here is derived from an EMBL/GenBank/DDBJ whole genome shotgun (WGS) entry which is preliminary data.</text>
</comment>
<dbReference type="Proteomes" id="UP001082899">
    <property type="component" value="Unassembled WGS sequence"/>
</dbReference>
<evidence type="ECO:0000313" key="3">
    <source>
        <dbReference type="Proteomes" id="UP001082899"/>
    </source>
</evidence>
<sequence length="283" mass="29817">MKIGITGASGRLGGEVWARLRVSAANHALIGLGRKPAASSPATNWRRMDYDRPETLGAAFAGLDRLLLVPTPDLQPGALGRQLCAAIDAAADAGVGHVYLLSALHAAGTAHASDLTRGYTLAEQRLSERCAHATVFRTSFYVETFAAMAKMSIPHGTMFGLAENKVSFISRGDVARSLAGALHADSLPRRHYDLTGPVSVSGAERAGLVAELSGRPMAFAVMSKPQLRDALSRASLPDFIVESLVAMQETFAQGAFDLVTEDVLALTGHAPKPMKAALAEAMQ</sequence>
<accession>A0ABT3ZGN7</accession>
<name>A0ABT3ZGN7_9BURK</name>
<reference evidence="2" key="1">
    <citation type="submission" date="2022-11" db="EMBL/GenBank/DDBJ databases">
        <title>Robbsia betulipollinis sp. nov., isolated from pollen of birch (Betula pendula).</title>
        <authorList>
            <person name="Shi H."/>
            <person name="Ambika Manirajan B."/>
            <person name="Ratering S."/>
            <person name="Geissler-Plaum R."/>
            <person name="Schnell S."/>
        </authorList>
    </citation>
    <scope>NUCLEOTIDE SEQUENCE</scope>
    <source>
        <strain evidence="2">Bb-Pol-6</strain>
    </source>
</reference>
<evidence type="ECO:0000313" key="2">
    <source>
        <dbReference type="EMBL" id="MCY0385688.1"/>
    </source>
</evidence>